<dbReference type="GO" id="GO:0005975">
    <property type="term" value="P:carbohydrate metabolic process"/>
    <property type="evidence" value="ECO:0007669"/>
    <property type="project" value="InterPro"/>
</dbReference>
<dbReference type="EMBL" id="LKCN02000018">
    <property type="protein sequence ID" value="RCI08665.1"/>
    <property type="molecule type" value="Genomic_DNA"/>
</dbReference>
<protein>
    <recommendedName>
        <fullName evidence="2">GH16 domain-containing protein</fullName>
    </recommendedName>
</protein>
<dbReference type="Gene3D" id="2.60.120.200">
    <property type="match status" value="1"/>
</dbReference>
<evidence type="ECO:0000256" key="1">
    <source>
        <dbReference type="SAM" id="SignalP"/>
    </source>
</evidence>
<keyword evidence="4" id="KW-1185">Reference proteome</keyword>
<gene>
    <name evidence="3" type="ORF">L249_4667</name>
</gene>
<dbReference type="OrthoDB" id="192832at2759"/>
<feature type="chain" id="PRO_5017074288" description="GH16 domain-containing protein" evidence="1">
    <location>
        <begin position="23"/>
        <end position="284"/>
    </location>
</feature>
<dbReference type="InterPro" id="IPR050546">
    <property type="entry name" value="Glycosyl_Hydrlase_16"/>
</dbReference>
<dbReference type="Pfam" id="PF00722">
    <property type="entry name" value="Glyco_hydro_16"/>
    <property type="match status" value="1"/>
</dbReference>
<evidence type="ECO:0000313" key="4">
    <source>
        <dbReference type="Proteomes" id="UP000253664"/>
    </source>
</evidence>
<dbReference type="InterPro" id="IPR013320">
    <property type="entry name" value="ConA-like_dom_sf"/>
</dbReference>
<accession>A0A367L2M2</accession>
<dbReference type="PANTHER" id="PTHR10963">
    <property type="entry name" value="GLYCOSYL HYDROLASE-RELATED"/>
    <property type="match status" value="1"/>
</dbReference>
<dbReference type="SUPFAM" id="SSF49899">
    <property type="entry name" value="Concanavalin A-like lectins/glucanases"/>
    <property type="match status" value="1"/>
</dbReference>
<dbReference type="AlphaFoldDB" id="A0A367L2M2"/>
<comment type="caution">
    <text evidence="3">The sequence shown here is derived from an EMBL/GenBank/DDBJ whole genome shotgun (WGS) entry which is preliminary data.</text>
</comment>
<organism evidence="3 4">
    <name type="scientific">Ophiocordyceps polyrhachis-furcata BCC 54312</name>
    <dbReference type="NCBI Taxonomy" id="1330021"/>
    <lineage>
        <taxon>Eukaryota</taxon>
        <taxon>Fungi</taxon>
        <taxon>Dikarya</taxon>
        <taxon>Ascomycota</taxon>
        <taxon>Pezizomycotina</taxon>
        <taxon>Sordariomycetes</taxon>
        <taxon>Hypocreomycetidae</taxon>
        <taxon>Hypocreales</taxon>
        <taxon>Ophiocordycipitaceae</taxon>
        <taxon>Ophiocordyceps</taxon>
    </lineage>
</organism>
<dbReference type="CDD" id="cd02182">
    <property type="entry name" value="GH16_Strep_laminarinase_like"/>
    <property type="match status" value="1"/>
</dbReference>
<proteinExistence type="predicted"/>
<dbReference type="PANTHER" id="PTHR10963:SF60">
    <property type="entry name" value="GRAM-NEGATIVE BACTERIA-BINDING PROTEIN 1-RELATED"/>
    <property type="match status" value="1"/>
</dbReference>
<name>A0A367L2M2_9HYPO</name>
<dbReference type="STRING" id="1330021.A0A367L2M2"/>
<feature type="domain" description="GH16" evidence="2">
    <location>
        <begin position="18"/>
        <end position="284"/>
    </location>
</feature>
<reference evidence="3 4" key="1">
    <citation type="journal article" date="2015" name="BMC Genomics">
        <title>Insights from the genome of Ophiocordyceps polyrhachis-furcata to pathogenicity and host specificity in insect fungi.</title>
        <authorList>
            <person name="Wichadakul D."/>
            <person name="Kobmoo N."/>
            <person name="Ingsriswang S."/>
            <person name="Tangphatsornruang S."/>
            <person name="Chantasingh D."/>
            <person name="Luangsa-ard J.J."/>
            <person name="Eurwilaichitr L."/>
        </authorList>
    </citation>
    <scope>NUCLEOTIDE SEQUENCE [LARGE SCALE GENOMIC DNA]</scope>
    <source>
        <strain evidence="3 4">BCC 54312</strain>
    </source>
</reference>
<keyword evidence="1" id="KW-0732">Signal</keyword>
<dbReference type="PROSITE" id="PS51762">
    <property type="entry name" value="GH16_2"/>
    <property type="match status" value="1"/>
</dbReference>
<dbReference type="Proteomes" id="UP000253664">
    <property type="component" value="Unassembled WGS sequence"/>
</dbReference>
<dbReference type="GO" id="GO:0004553">
    <property type="term" value="F:hydrolase activity, hydrolyzing O-glycosyl compounds"/>
    <property type="evidence" value="ECO:0007669"/>
    <property type="project" value="InterPro"/>
</dbReference>
<feature type="signal peptide" evidence="1">
    <location>
        <begin position="1"/>
        <end position="22"/>
    </location>
</feature>
<sequence>MVSHRTLAAVAPLLLSTVSAWGAPNYGGFERLWQETFAGPAGASPNRGNWNIIQGNLGYNDELQRYTASNSNLQVSGGETLQIIPKRDGGGWTSGRIESTYTIKPRPGKVTKLEAIIRFGGNGIDGKKGIWPAFWILGDAHRHGTAWPACGELDIMETINGQLTGYGTVHCDVFPGGVCNEGNGIGSGTGFPNQNWHTWTIEIDRRPTNWQDQSITWFTDGRQFHQVKGHRINKFDVWASLTDRPLYFILNLAVGGKWPGPPNGNTLDGYGSMMEVGYVAHYST</sequence>
<evidence type="ECO:0000313" key="3">
    <source>
        <dbReference type="EMBL" id="RCI08665.1"/>
    </source>
</evidence>
<evidence type="ECO:0000259" key="2">
    <source>
        <dbReference type="PROSITE" id="PS51762"/>
    </source>
</evidence>
<dbReference type="InterPro" id="IPR000757">
    <property type="entry name" value="Beta-glucanase-like"/>
</dbReference>